<accession>A0AAJ6B9C7</accession>
<feature type="transmembrane region" description="Helical" evidence="5">
    <location>
        <begin position="6"/>
        <end position="23"/>
    </location>
</feature>
<dbReference type="GO" id="GO:0016020">
    <property type="term" value="C:membrane"/>
    <property type="evidence" value="ECO:0007669"/>
    <property type="project" value="UniProtKB-SubCell"/>
</dbReference>
<dbReference type="AlphaFoldDB" id="A0AAJ6B9C7"/>
<evidence type="ECO:0000313" key="8">
    <source>
        <dbReference type="Proteomes" id="UP001214530"/>
    </source>
</evidence>
<organism evidence="7 8">
    <name type="scientific">Candidatus Pedobacter colombiensis</name>
    <dbReference type="NCBI Taxonomy" id="3121371"/>
    <lineage>
        <taxon>Bacteria</taxon>
        <taxon>Pseudomonadati</taxon>
        <taxon>Bacteroidota</taxon>
        <taxon>Sphingobacteriia</taxon>
        <taxon>Sphingobacteriales</taxon>
        <taxon>Sphingobacteriaceae</taxon>
        <taxon>Pedobacter</taxon>
    </lineage>
</organism>
<reference evidence="7" key="1">
    <citation type="submission" date="2023-03" db="EMBL/GenBank/DDBJ databases">
        <title>Andean soil-derived lignocellulolytic bacterial consortium as a source of novel taxa and putative plastic-active enzymes.</title>
        <authorList>
            <person name="Diaz-Garcia L."/>
            <person name="Chuvochina M."/>
            <person name="Feuerriegel G."/>
            <person name="Bunk B."/>
            <person name="Sproer C."/>
            <person name="Streit W.R."/>
            <person name="Rodriguez L.M."/>
            <person name="Overmann J."/>
            <person name="Jimenez D.J."/>
        </authorList>
    </citation>
    <scope>NUCLEOTIDE SEQUENCE</scope>
    <source>
        <strain evidence="7">MAG 3858</strain>
    </source>
</reference>
<feature type="transmembrane region" description="Helical" evidence="5">
    <location>
        <begin position="72"/>
        <end position="94"/>
    </location>
</feature>
<dbReference type="EMBL" id="CP119313">
    <property type="protein sequence ID" value="WEK21346.1"/>
    <property type="molecule type" value="Genomic_DNA"/>
</dbReference>
<name>A0AAJ6B9C7_9SPHI</name>
<evidence type="ECO:0000256" key="3">
    <source>
        <dbReference type="ARBA" id="ARBA00022989"/>
    </source>
</evidence>
<keyword evidence="3 5" id="KW-1133">Transmembrane helix</keyword>
<sequence>MNKSLIVKLISYCFILLFLYAVANKLIDYQKFTVQIGQSPILTGYAGIIAWLVPTIEIIISLMLLFDATRVTGLYASFSLMTMFTAYIIVILNFAERVPCSCGGILEKMGWREHLVFNIAFVLLAVTAIVVQSKHNLQDRLNPI</sequence>
<evidence type="ECO:0000256" key="2">
    <source>
        <dbReference type="ARBA" id="ARBA00022692"/>
    </source>
</evidence>
<keyword evidence="4 5" id="KW-0472">Membrane</keyword>
<feature type="domain" description="Methylamine utilisation protein MauE" evidence="6">
    <location>
        <begin position="5"/>
        <end position="129"/>
    </location>
</feature>
<protein>
    <recommendedName>
        <fullName evidence="6">Methylamine utilisation protein MauE domain-containing protein</fullName>
    </recommendedName>
</protein>
<evidence type="ECO:0000259" key="6">
    <source>
        <dbReference type="Pfam" id="PF07291"/>
    </source>
</evidence>
<evidence type="ECO:0000256" key="4">
    <source>
        <dbReference type="ARBA" id="ARBA00023136"/>
    </source>
</evidence>
<evidence type="ECO:0000256" key="5">
    <source>
        <dbReference type="SAM" id="Phobius"/>
    </source>
</evidence>
<dbReference type="GO" id="GO:0030416">
    <property type="term" value="P:methylamine metabolic process"/>
    <property type="evidence" value="ECO:0007669"/>
    <property type="project" value="InterPro"/>
</dbReference>
<comment type="subcellular location">
    <subcellularLocation>
        <location evidence="1">Membrane</location>
        <topology evidence="1">Multi-pass membrane protein</topology>
    </subcellularLocation>
</comment>
<dbReference type="Proteomes" id="UP001214530">
    <property type="component" value="Chromosome"/>
</dbReference>
<proteinExistence type="predicted"/>
<dbReference type="InterPro" id="IPR009908">
    <property type="entry name" value="Methylamine_util_MauE"/>
</dbReference>
<evidence type="ECO:0000313" key="7">
    <source>
        <dbReference type="EMBL" id="WEK21346.1"/>
    </source>
</evidence>
<dbReference type="Pfam" id="PF07291">
    <property type="entry name" value="MauE"/>
    <property type="match status" value="1"/>
</dbReference>
<evidence type="ECO:0000256" key="1">
    <source>
        <dbReference type="ARBA" id="ARBA00004141"/>
    </source>
</evidence>
<keyword evidence="2 5" id="KW-0812">Transmembrane</keyword>
<feature type="transmembrane region" description="Helical" evidence="5">
    <location>
        <begin position="115"/>
        <end position="133"/>
    </location>
</feature>
<gene>
    <name evidence="7" type="ORF">P0Y49_09350</name>
</gene>
<feature type="transmembrane region" description="Helical" evidence="5">
    <location>
        <begin position="44"/>
        <end position="66"/>
    </location>
</feature>